<protein>
    <submittedName>
        <fullName evidence="2">Uncharacterized protein</fullName>
    </submittedName>
</protein>
<dbReference type="AlphaFoldDB" id="A0AAV7PPF5"/>
<name>A0AAV7PPF5_PLEWA</name>
<dbReference type="Proteomes" id="UP001066276">
    <property type="component" value="Chromosome 7"/>
</dbReference>
<gene>
    <name evidence="2" type="ORF">NDU88_008334</name>
</gene>
<sequence length="130" mass="14839">MHPSFAHRTSAYTTHHCLTRESETVHQRYIFKKKQCKNTVTLFAAEQARNCDWRRTPSPNASSCWLAVLKFFMYTGRGRQDGQPAALEECSRSRIRHPLRSCRPGPLQTRQTGPGAPWSGGEDDESTCNR</sequence>
<evidence type="ECO:0000313" key="2">
    <source>
        <dbReference type="EMBL" id="KAJ1129975.1"/>
    </source>
</evidence>
<reference evidence="2" key="1">
    <citation type="journal article" date="2022" name="bioRxiv">
        <title>Sequencing and chromosome-scale assembly of the giantPleurodeles waltlgenome.</title>
        <authorList>
            <person name="Brown T."/>
            <person name="Elewa A."/>
            <person name="Iarovenko S."/>
            <person name="Subramanian E."/>
            <person name="Araus A.J."/>
            <person name="Petzold A."/>
            <person name="Susuki M."/>
            <person name="Suzuki K.-i.T."/>
            <person name="Hayashi T."/>
            <person name="Toyoda A."/>
            <person name="Oliveira C."/>
            <person name="Osipova E."/>
            <person name="Leigh N.D."/>
            <person name="Simon A."/>
            <person name="Yun M.H."/>
        </authorList>
    </citation>
    <scope>NUCLEOTIDE SEQUENCE</scope>
    <source>
        <strain evidence="2">20211129_DDA</strain>
        <tissue evidence="2">Liver</tissue>
    </source>
</reference>
<evidence type="ECO:0000256" key="1">
    <source>
        <dbReference type="SAM" id="MobiDB-lite"/>
    </source>
</evidence>
<evidence type="ECO:0000313" key="3">
    <source>
        <dbReference type="Proteomes" id="UP001066276"/>
    </source>
</evidence>
<proteinExistence type="predicted"/>
<comment type="caution">
    <text evidence="2">The sequence shown here is derived from an EMBL/GenBank/DDBJ whole genome shotgun (WGS) entry which is preliminary data.</text>
</comment>
<feature type="region of interest" description="Disordered" evidence="1">
    <location>
        <begin position="97"/>
        <end position="130"/>
    </location>
</feature>
<organism evidence="2 3">
    <name type="scientific">Pleurodeles waltl</name>
    <name type="common">Iberian ribbed newt</name>
    <dbReference type="NCBI Taxonomy" id="8319"/>
    <lineage>
        <taxon>Eukaryota</taxon>
        <taxon>Metazoa</taxon>
        <taxon>Chordata</taxon>
        <taxon>Craniata</taxon>
        <taxon>Vertebrata</taxon>
        <taxon>Euteleostomi</taxon>
        <taxon>Amphibia</taxon>
        <taxon>Batrachia</taxon>
        <taxon>Caudata</taxon>
        <taxon>Salamandroidea</taxon>
        <taxon>Salamandridae</taxon>
        <taxon>Pleurodelinae</taxon>
        <taxon>Pleurodeles</taxon>
    </lineage>
</organism>
<dbReference type="EMBL" id="JANPWB010000011">
    <property type="protein sequence ID" value="KAJ1129975.1"/>
    <property type="molecule type" value="Genomic_DNA"/>
</dbReference>
<accession>A0AAV7PPF5</accession>
<keyword evidence="3" id="KW-1185">Reference proteome</keyword>
<feature type="compositionally biased region" description="Acidic residues" evidence="1">
    <location>
        <begin position="121"/>
        <end position="130"/>
    </location>
</feature>